<evidence type="ECO:0000313" key="4">
    <source>
        <dbReference type="Proteomes" id="UP000403266"/>
    </source>
</evidence>
<proteinExistence type="predicted"/>
<evidence type="ECO:0000256" key="1">
    <source>
        <dbReference type="SAM" id="MobiDB-lite"/>
    </source>
</evidence>
<comment type="caution">
    <text evidence="3">The sequence shown here is derived from an EMBL/GenBank/DDBJ whole genome shotgun (WGS) entry which is preliminary data.</text>
</comment>
<dbReference type="Pfam" id="PF01872">
    <property type="entry name" value="RibD_C"/>
    <property type="match status" value="1"/>
</dbReference>
<dbReference type="PANTHER" id="PTHR38011:SF2">
    <property type="entry name" value="BIFUNCTIONAL DEAMINASE-REDUCTASE DOMAIN PROTEIN"/>
    <property type="match status" value="1"/>
</dbReference>
<feature type="region of interest" description="Disordered" evidence="1">
    <location>
        <begin position="196"/>
        <end position="221"/>
    </location>
</feature>
<dbReference type="InterPro" id="IPR024072">
    <property type="entry name" value="DHFR-like_dom_sf"/>
</dbReference>
<evidence type="ECO:0000259" key="2">
    <source>
        <dbReference type="Pfam" id="PF01872"/>
    </source>
</evidence>
<evidence type="ECO:0000313" key="3">
    <source>
        <dbReference type="EMBL" id="MPR30077.1"/>
    </source>
</evidence>
<dbReference type="EMBL" id="VOSK01000306">
    <property type="protein sequence ID" value="MPR30077.1"/>
    <property type="molecule type" value="Genomic_DNA"/>
</dbReference>
<dbReference type="SUPFAM" id="SSF53597">
    <property type="entry name" value="Dihydrofolate reductase-like"/>
    <property type="match status" value="1"/>
</dbReference>
<dbReference type="InterPro" id="IPR050765">
    <property type="entry name" value="Riboflavin_Biosynth_HTPR"/>
</dbReference>
<reference evidence="3 4" key="1">
    <citation type="journal article" date="2019" name="Syst. Appl. Microbiol.">
        <title>Microvirga tunisiensis sp. nov., a root nodule symbiotic bacterium isolated from Lupinus micranthus and L. luteus grown in Northern Tunisia.</title>
        <authorList>
            <person name="Msaddak A."/>
            <person name="Rejili M."/>
            <person name="Duran D."/>
            <person name="Mars M."/>
            <person name="Palacios J.M."/>
            <person name="Ruiz-Argueso T."/>
            <person name="Rey L."/>
            <person name="Imperial J."/>
        </authorList>
    </citation>
    <scope>NUCLEOTIDE SEQUENCE [LARGE SCALE GENOMIC DNA]</scope>
    <source>
        <strain evidence="3 4">Lmie10</strain>
    </source>
</reference>
<sequence>MRKIIGSLFQSLDGVIQAPGGPEEDQTGFAHGGWVFPYFDDTLDEPMGRLLGGSYELLLGRRTYEIFAAYWPHNGDQPIGEMFNAVRKHVVTSSERPLTWNNSQRLVGDPAEAVARLKASNGPDLLIQGSSMLYQTLLPAGLVDQLALITFPVMLGRGKRWYSGDPATARSWTLVEQAHSPKGVHFASFARDGEVRTGSFATKPPSDDELALRQRQAEGRW</sequence>
<dbReference type="InterPro" id="IPR002734">
    <property type="entry name" value="RibDG_C"/>
</dbReference>
<dbReference type="AlphaFoldDB" id="A0A5N7MSV9"/>
<organism evidence="3 4">
    <name type="scientific">Microvirga tunisiensis</name>
    <dbReference type="NCBI Taxonomy" id="2108360"/>
    <lineage>
        <taxon>Bacteria</taxon>
        <taxon>Pseudomonadati</taxon>
        <taxon>Pseudomonadota</taxon>
        <taxon>Alphaproteobacteria</taxon>
        <taxon>Hyphomicrobiales</taxon>
        <taxon>Methylobacteriaceae</taxon>
        <taxon>Microvirga</taxon>
    </lineage>
</organism>
<dbReference type="PANTHER" id="PTHR38011">
    <property type="entry name" value="DIHYDROFOLATE REDUCTASE FAMILY PROTEIN (AFU_ORTHOLOGUE AFUA_8G06820)"/>
    <property type="match status" value="1"/>
</dbReference>
<protein>
    <submittedName>
        <fullName evidence="3">Dihydrofolate reductase</fullName>
    </submittedName>
</protein>
<feature type="domain" description="Bacterial bifunctional deaminase-reductase C-terminal" evidence="2">
    <location>
        <begin position="2"/>
        <end position="185"/>
    </location>
</feature>
<keyword evidence="4" id="KW-1185">Reference proteome</keyword>
<dbReference type="Proteomes" id="UP000403266">
    <property type="component" value="Unassembled WGS sequence"/>
</dbReference>
<dbReference type="GO" id="GO:0008703">
    <property type="term" value="F:5-amino-6-(5-phosphoribosylamino)uracil reductase activity"/>
    <property type="evidence" value="ECO:0007669"/>
    <property type="project" value="InterPro"/>
</dbReference>
<gene>
    <name evidence="3" type="ORF">FS320_34755</name>
</gene>
<name>A0A5N7MSV9_9HYPH</name>
<dbReference type="Gene3D" id="3.40.430.10">
    <property type="entry name" value="Dihydrofolate Reductase, subunit A"/>
    <property type="match status" value="1"/>
</dbReference>
<dbReference type="GO" id="GO:0009231">
    <property type="term" value="P:riboflavin biosynthetic process"/>
    <property type="evidence" value="ECO:0007669"/>
    <property type="project" value="InterPro"/>
</dbReference>
<accession>A0A5N7MSV9</accession>
<feature type="compositionally biased region" description="Basic and acidic residues" evidence="1">
    <location>
        <begin position="210"/>
        <end position="221"/>
    </location>
</feature>
<dbReference type="RefSeq" id="WP_152716941.1">
    <property type="nucleotide sequence ID" value="NZ_VOSJ01000298.1"/>
</dbReference>
<dbReference type="OrthoDB" id="7342392at2"/>